<evidence type="ECO:0000256" key="7">
    <source>
        <dbReference type="ARBA" id="ARBA00059664"/>
    </source>
</evidence>
<dbReference type="CDD" id="cd16207">
    <property type="entry name" value="EFh_ScPlc1p_like"/>
    <property type="match status" value="1"/>
</dbReference>
<dbReference type="RefSeq" id="XP_022456592.1">
    <property type="nucleotide sequence ID" value="XM_022605089.1"/>
</dbReference>
<dbReference type="InterPro" id="IPR002048">
    <property type="entry name" value="EF_hand_dom"/>
</dbReference>
<dbReference type="InterPro" id="IPR001192">
    <property type="entry name" value="PI-PLC_fam"/>
</dbReference>
<feature type="compositionally biased region" description="Low complexity" evidence="9">
    <location>
        <begin position="62"/>
        <end position="71"/>
    </location>
</feature>
<dbReference type="SMART" id="SM00149">
    <property type="entry name" value="PLCYc"/>
    <property type="match status" value="1"/>
</dbReference>
<dbReference type="PRINTS" id="PR00390">
    <property type="entry name" value="PHPHLIPASEC"/>
</dbReference>
<evidence type="ECO:0000256" key="3">
    <source>
        <dbReference type="ARBA" id="ARBA00022837"/>
    </source>
</evidence>
<keyword evidence="6" id="KW-0807">Transducer</keyword>
<dbReference type="CDD" id="cd08598">
    <property type="entry name" value="PI-PLC1c_yeast"/>
    <property type="match status" value="1"/>
</dbReference>
<dbReference type="GO" id="GO:0000776">
    <property type="term" value="C:kinetochore"/>
    <property type="evidence" value="ECO:0007669"/>
    <property type="project" value="EnsemblFungi"/>
</dbReference>
<evidence type="ECO:0000256" key="1">
    <source>
        <dbReference type="ARBA" id="ARBA00001195"/>
    </source>
</evidence>
<dbReference type="FunFam" id="3.20.20.190:FF:000039">
    <property type="entry name" value="Phosphoinositide phospholipase C"/>
    <property type="match status" value="1"/>
</dbReference>
<dbReference type="InterPro" id="IPR011993">
    <property type="entry name" value="PH-like_dom_sf"/>
</dbReference>
<dbReference type="PANTHER" id="PTHR10336:SF36">
    <property type="entry name" value="1-PHOSPHATIDYLINOSITOL 4,5-BISPHOSPHATE PHOSPHODIESTERASE BETA-4"/>
    <property type="match status" value="1"/>
</dbReference>
<dbReference type="GO" id="GO:0001402">
    <property type="term" value="P:signal transduction involved in filamentous growth"/>
    <property type="evidence" value="ECO:0007669"/>
    <property type="project" value="EnsemblFungi"/>
</dbReference>
<evidence type="ECO:0000256" key="4">
    <source>
        <dbReference type="ARBA" id="ARBA00022963"/>
    </source>
</evidence>
<evidence type="ECO:0000313" key="13">
    <source>
        <dbReference type="EMBL" id="CDK24575.1"/>
    </source>
</evidence>
<dbReference type="CDD" id="cd00275">
    <property type="entry name" value="C2_PLC_like"/>
    <property type="match status" value="1"/>
</dbReference>
<dbReference type="Pfam" id="PF00387">
    <property type="entry name" value="PI-PLC-Y"/>
    <property type="match status" value="1"/>
</dbReference>
<dbReference type="STRING" id="1382522.W6MRX5"/>
<dbReference type="Gene3D" id="1.10.238.10">
    <property type="entry name" value="EF-hand"/>
    <property type="match status" value="2"/>
</dbReference>
<dbReference type="SUPFAM" id="SSF47473">
    <property type="entry name" value="EF-hand"/>
    <property type="match status" value="1"/>
</dbReference>
<dbReference type="OrthoDB" id="269822at2759"/>
<dbReference type="EC" id="3.1.4.11" evidence="8"/>
<evidence type="ECO:0000256" key="5">
    <source>
        <dbReference type="ARBA" id="ARBA00023098"/>
    </source>
</evidence>
<dbReference type="InterPro" id="IPR037755">
    <property type="entry name" value="Plc1_PH"/>
</dbReference>
<dbReference type="EMBL" id="HG793125">
    <property type="protein sequence ID" value="CDK24575.1"/>
    <property type="molecule type" value="Genomic_DNA"/>
</dbReference>
<dbReference type="Pfam" id="PF00168">
    <property type="entry name" value="C2"/>
    <property type="match status" value="2"/>
</dbReference>
<organism evidence="13 14">
    <name type="scientific">Kuraishia capsulata CBS 1993</name>
    <dbReference type="NCBI Taxonomy" id="1382522"/>
    <lineage>
        <taxon>Eukaryota</taxon>
        <taxon>Fungi</taxon>
        <taxon>Dikarya</taxon>
        <taxon>Ascomycota</taxon>
        <taxon>Saccharomycotina</taxon>
        <taxon>Pichiomycetes</taxon>
        <taxon>Pichiales</taxon>
        <taxon>Pichiaceae</taxon>
        <taxon>Kuraishia</taxon>
    </lineage>
</organism>
<keyword evidence="14" id="KW-1185">Reference proteome</keyword>
<dbReference type="SMART" id="SM00054">
    <property type="entry name" value="EFh"/>
    <property type="match status" value="1"/>
</dbReference>
<dbReference type="Gene3D" id="3.20.20.190">
    <property type="entry name" value="Phosphatidylinositol (PI) phosphodiesterase"/>
    <property type="match status" value="2"/>
</dbReference>
<dbReference type="Gene3D" id="2.30.29.30">
    <property type="entry name" value="Pleckstrin-homology domain (PH domain)/Phosphotyrosine-binding domain (PTB)"/>
    <property type="match status" value="1"/>
</dbReference>
<dbReference type="GO" id="GO:0004435">
    <property type="term" value="F:phosphatidylinositol-4,5-bisphosphate phospholipase C activity"/>
    <property type="evidence" value="ECO:0007669"/>
    <property type="project" value="UniProtKB-EC"/>
</dbReference>
<keyword evidence="3" id="KW-0106">Calcium</keyword>
<feature type="domain" description="C2" evidence="10">
    <location>
        <begin position="738"/>
        <end position="913"/>
    </location>
</feature>
<dbReference type="InterPro" id="IPR018247">
    <property type="entry name" value="EF_Hand_1_Ca_BS"/>
</dbReference>
<dbReference type="SMART" id="SM00239">
    <property type="entry name" value="C2"/>
    <property type="match status" value="1"/>
</dbReference>
<dbReference type="GO" id="GO:0051209">
    <property type="term" value="P:release of sequestered calcium ion into cytosol"/>
    <property type="evidence" value="ECO:0007669"/>
    <property type="project" value="TreeGrafter"/>
</dbReference>
<feature type="region of interest" description="Disordered" evidence="9">
    <location>
        <begin position="813"/>
        <end position="834"/>
    </location>
</feature>
<comment type="catalytic activity">
    <reaction evidence="1 8">
        <text>a 1,2-diacyl-sn-glycero-3-phospho-(1D-myo-inositol-4,5-bisphosphate) + H2O = 1D-myo-inositol 1,4,5-trisphosphate + a 1,2-diacyl-sn-glycerol + H(+)</text>
        <dbReference type="Rhea" id="RHEA:33179"/>
        <dbReference type="ChEBI" id="CHEBI:15377"/>
        <dbReference type="ChEBI" id="CHEBI:15378"/>
        <dbReference type="ChEBI" id="CHEBI:17815"/>
        <dbReference type="ChEBI" id="CHEBI:58456"/>
        <dbReference type="ChEBI" id="CHEBI:203600"/>
        <dbReference type="EC" id="3.1.4.11"/>
    </reaction>
</comment>
<dbReference type="CDD" id="cd13360">
    <property type="entry name" value="PH_PLC_fungal"/>
    <property type="match status" value="1"/>
</dbReference>
<dbReference type="PANTHER" id="PTHR10336">
    <property type="entry name" value="PHOSPHOINOSITIDE-SPECIFIC PHOSPHOLIPASE C FAMILY PROTEIN"/>
    <property type="match status" value="1"/>
</dbReference>
<dbReference type="SUPFAM" id="SSF51695">
    <property type="entry name" value="PLC-like phosphodiesterases"/>
    <property type="match status" value="1"/>
</dbReference>
<dbReference type="InterPro" id="IPR035892">
    <property type="entry name" value="C2_domain_sf"/>
</dbReference>
<dbReference type="HOGENOM" id="CLU_002738_1_0_1"/>
<dbReference type="PROSITE" id="PS50007">
    <property type="entry name" value="PIPLC_X_DOMAIN"/>
    <property type="match status" value="1"/>
</dbReference>
<dbReference type="GO" id="GO:0048015">
    <property type="term" value="P:phosphatidylinositol-mediated signaling"/>
    <property type="evidence" value="ECO:0007669"/>
    <property type="project" value="TreeGrafter"/>
</dbReference>
<reference evidence="13" key="2">
    <citation type="submission" date="2014-02" db="EMBL/GenBank/DDBJ databases">
        <title>Complete DNA sequence of /Kuraishia capsulata/ illustrates novel genomic features among budding yeasts (/Saccharomycotina/).</title>
        <authorList>
            <person name="Morales L."/>
            <person name="Noel B."/>
            <person name="Porcel B."/>
            <person name="Marcet-Houben M."/>
            <person name="Hullo M-F."/>
            <person name="Sacerdot C."/>
            <person name="Tekaia F."/>
            <person name="Leh-Louis V."/>
            <person name="Despons L."/>
            <person name="Khanna V."/>
            <person name="Aury J-M."/>
            <person name="Barbe V."/>
            <person name="Couloux A."/>
            <person name="Labadie K."/>
            <person name="Pelletier E."/>
            <person name="Souciet J-L."/>
            <person name="Boekhout T."/>
            <person name="Gabaldon T."/>
            <person name="Wincker P."/>
            <person name="Dujon B."/>
        </authorList>
    </citation>
    <scope>NUCLEOTIDE SEQUENCE</scope>
    <source>
        <strain evidence="13">CBS 1993</strain>
    </source>
</reference>
<keyword evidence="5 8" id="KW-0443">Lipid metabolism</keyword>
<dbReference type="AlphaFoldDB" id="W6MRX5"/>
<feature type="compositionally biased region" description="Low complexity" evidence="9">
    <location>
        <begin position="817"/>
        <end position="828"/>
    </location>
</feature>
<keyword evidence="2 8" id="KW-0378">Hydrolase</keyword>
<feature type="region of interest" description="Disordered" evidence="9">
    <location>
        <begin position="31"/>
        <end position="78"/>
    </location>
</feature>
<dbReference type="GeneID" id="34517980"/>
<evidence type="ECO:0000256" key="9">
    <source>
        <dbReference type="SAM" id="MobiDB-lite"/>
    </source>
</evidence>
<dbReference type="PROSITE" id="PS50008">
    <property type="entry name" value="PIPLC_Y_DOMAIN"/>
    <property type="match status" value="1"/>
</dbReference>
<evidence type="ECO:0000259" key="10">
    <source>
        <dbReference type="PROSITE" id="PS50004"/>
    </source>
</evidence>
<dbReference type="PROSITE" id="PS00018">
    <property type="entry name" value="EF_HAND_1"/>
    <property type="match status" value="1"/>
</dbReference>
<evidence type="ECO:0000259" key="11">
    <source>
        <dbReference type="PROSITE" id="PS50008"/>
    </source>
</evidence>
<dbReference type="PROSITE" id="PS50222">
    <property type="entry name" value="EF_HAND_2"/>
    <property type="match status" value="1"/>
</dbReference>
<dbReference type="InterPro" id="IPR011992">
    <property type="entry name" value="EF-hand-dom_pair"/>
</dbReference>
<evidence type="ECO:0000256" key="6">
    <source>
        <dbReference type="ARBA" id="ARBA00023224"/>
    </source>
</evidence>
<proteinExistence type="predicted"/>
<dbReference type="Pfam" id="PF00388">
    <property type="entry name" value="PI-PLC-X"/>
    <property type="match status" value="1"/>
</dbReference>
<dbReference type="GO" id="GO:0005509">
    <property type="term" value="F:calcium ion binding"/>
    <property type="evidence" value="ECO:0007669"/>
    <property type="project" value="InterPro"/>
</dbReference>
<dbReference type="GO" id="GO:0009395">
    <property type="term" value="P:phospholipid catabolic process"/>
    <property type="evidence" value="ECO:0007669"/>
    <property type="project" value="EnsemblFungi"/>
</dbReference>
<sequence>MPKSSLQPSPQSPIMVPGLSRRLSLLRNTSTAEDLGDIGIPKDAKFTPLSPKMSPGKSAAYEPSEVSSHSSSESDGRLKKLLRRTSNALRSGSFSSEGSMGNLANSKDAMADVNTKLDELRISQPLDKRSMPVVLLNPGIELLRITHRKKVKRLFRIDMDTNRLLWNNKSSSYLSIDKIRNIRAGDDAKNYREEFKVSSDYKDLWITIIYNNEQTFNNIKALHVIATRKEDFDVFLTVLKNLLYFKVEMNRSFANTFNNEYLATFHWNNNVLPYHPPVQSDINRVSKTGDRLTYEGVVKLTKKLNINVDTDYLGVIFKQVDADHNGYLNFDEFKYFVKLLRQRPEVMALYDGMIRPGELYLSFEAFKNFIVDVQHEDYDESTIKKLYARFSQTGEMSSDDFTDFMISSYTAALRDIEEDFSRPLNEYFVASSHNTYLLGRQIKGSSSVEGYIRALQRGCRCIEIDIWDGETDAGGKCPVVTHGRTFTTSIDFKQVIEAIRKYSFITSPFPVILSLEVRCTYENQVKAFETMVEVLGDTLVTTPLDETSKMLPSPQALKHKFLVKVKKTNKALSNAEFQSSASASTPSSMSEDNSTLIPSKLIPKKTKTTKISSELSSLGVYVVGTKFTNFSLPESKTFNHCFSFSDRTLEKMIKVDEKLAAVLKHNRKYLLRIYPSQFRFSSSNFNPLPFWEVGVQMVATNWQLFDRGQQINEAMFAVGSHSGYILKPRSLRPGLRLTDNRKQKNIVNLSTYDTVKEYTFTIISAQQLPRPKELKSSVLFDPYVELEVYSGKILTCSVNSTLPGGIVSSASMQVGRSDSSSSSSNGEEPSSHLATDQYPCATFTTPSISRNGFNPVWNQKCSFTLMSNAADLTFVRFLVKCKVSSGPNDILIGVYCCKLEYLKRGYRHLSLVDSQGEEFIFSSLFVKFDETII</sequence>
<dbReference type="Gene3D" id="2.60.40.150">
    <property type="entry name" value="C2 domain"/>
    <property type="match status" value="1"/>
</dbReference>
<accession>W6MRX5</accession>
<dbReference type="InterPro" id="IPR001711">
    <property type="entry name" value="PLipase_C_Pinositol-sp_Y"/>
</dbReference>
<evidence type="ECO:0000259" key="12">
    <source>
        <dbReference type="PROSITE" id="PS50222"/>
    </source>
</evidence>
<feature type="domain" description="PI-PLC Y-box" evidence="11">
    <location>
        <begin position="615"/>
        <end position="732"/>
    </location>
</feature>
<dbReference type="InterPro" id="IPR017946">
    <property type="entry name" value="PLC-like_Pdiesterase_TIM-brl"/>
</dbReference>
<dbReference type="SMART" id="SM00148">
    <property type="entry name" value="PLCXc"/>
    <property type="match status" value="1"/>
</dbReference>
<protein>
    <recommendedName>
        <fullName evidence="8">Phosphoinositide phospholipase C</fullName>
        <ecNumber evidence="8">3.1.4.11</ecNumber>
    </recommendedName>
</protein>
<dbReference type="SUPFAM" id="SSF50729">
    <property type="entry name" value="PH domain-like"/>
    <property type="match status" value="1"/>
</dbReference>
<dbReference type="GO" id="GO:0032958">
    <property type="term" value="P:inositol phosphate biosynthetic process"/>
    <property type="evidence" value="ECO:0007669"/>
    <property type="project" value="EnsemblFungi"/>
</dbReference>
<dbReference type="SUPFAM" id="SSF49562">
    <property type="entry name" value="C2 domain (Calcium/lipid-binding domain, CaLB)"/>
    <property type="match status" value="1"/>
</dbReference>
<dbReference type="PROSITE" id="PS50004">
    <property type="entry name" value="C2"/>
    <property type="match status" value="1"/>
</dbReference>
<reference evidence="13" key="1">
    <citation type="submission" date="2013-12" db="EMBL/GenBank/DDBJ databases">
        <authorList>
            <person name="Genoscope - CEA"/>
        </authorList>
    </citation>
    <scope>NUCLEOTIDE SEQUENCE</scope>
    <source>
        <strain evidence="13">CBS 1993</strain>
    </source>
</reference>
<feature type="domain" description="EF-hand" evidence="12">
    <location>
        <begin position="308"/>
        <end position="343"/>
    </location>
</feature>
<dbReference type="InterPro" id="IPR000008">
    <property type="entry name" value="C2_dom"/>
</dbReference>
<dbReference type="Proteomes" id="UP000019384">
    <property type="component" value="Unassembled WGS sequence"/>
</dbReference>
<evidence type="ECO:0000256" key="2">
    <source>
        <dbReference type="ARBA" id="ARBA00022801"/>
    </source>
</evidence>
<dbReference type="GO" id="GO:0034501">
    <property type="term" value="P:protein localization to kinetochore"/>
    <property type="evidence" value="ECO:0007669"/>
    <property type="project" value="EnsemblFungi"/>
</dbReference>
<dbReference type="InterPro" id="IPR000909">
    <property type="entry name" value="PLipase_C_PInositol-sp_X_dom"/>
</dbReference>
<comment type="function">
    <text evidence="7">The production of the second messenger molecules diacylglycerol (DAG) and inositol 1,4,5-trisphosphate (IP3) is mediated by activated phosphatidylinositol-specific phospholipase C enzymes.</text>
</comment>
<evidence type="ECO:0000256" key="8">
    <source>
        <dbReference type="RuleBase" id="RU361133"/>
    </source>
</evidence>
<gene>
    <name evidence="13" type="ORF">KUCA_T00000541001</name>
</gene>
<name>W6MRX5_9ASCO</name>
<evidence type="ECO:0000313" key="14">
    <source>
        <dbReference type="Proteomes" id="UP000019384"/>
    </source>
</evidence>
<keyword evidence="4 8" id="KW-0442">Lipid degradation</keyword>